<dbReference type="SUPFAM" id="SSF55166">
    <property type="entry name" value="Hedgehog/DD-peptidase"/>
    <property type="match status" value="1"/>
</dbReference>
<accession>A0ABQ1S210</accession>
<dbReference type="Pfam" id="PF02557">
    <property type="entry name" value="VanY"/>
    <property type="match status" value="1"/>
</dbReference>
<dbReference type="InterPro" id="IPR052179">
    <property type="entry name" value="DD-CPase-like"/>
</dbReference>
<dbReference type="Proteomes" id="UP000629365">
    <property type="component" value="Unassembled WGS sequence"/>
</dbReference>
<keyword evidence="3" id="KW-1185">Reference proteome</keyword>
<name>A0ABQ1S210_9MICO</name>
<evidence type="ECO:0000259" key="1">
    <source>
        <dbReference type="Pfam" id="PF02557"/>
    </source>
</evidence>
<dbReference type="EMBL" id="BMCM01000008">
    <property type="protein sequence ID" value="GGD90631.1"/>
    <property type="molecule type" value="Genomic_DNA"/>
</dbReference>
<dbReference type="InterPro" id="IPR003709">
    <property type="entry name" value="VanY-like_core_dom"/>
</dbReference>
<reference evidence="3" key="1">
    <citation type="journal article" date="2019" name="Int. J. Syst. Evol. Microbiol.">
        <title>The Global Catalogue of Microorganisms (GCM) 10K type strain sequencing project: providing services to taxonomists for standard genome sequencing and annotation.</title>
        <authorList>
            <consortium name="The Broad Institute Genomics Platform"/>
            <consortium name="The Broad Institute Genome Sequencing Center for Infectious Disease"/>
            <person name="Wu L."/>
            <person name="Ma J."/>
        </authorList>
    </citation>
    <scope>NUCLEOTIDE SEQUENCE [LARGE SCALE GENOMIC DNA]</scope>
    <source>
        <strain evidence="3">CCM 7640</strain>
    </source>
</reference>
<evidence type="ECO:0000313" key="2">
    <source>
        <dbReference type="EMBL" id="GGD90631.1"/>
    </source>
</evidence>
<dbReference type="PANTHER" id="PTHR34385">
    <property type="entry name" value="D-ALANYL-D-ALANINE CARBOXYPEPTIDASE"/>
    <property type="match status" value="1"/>
</dbReference>
<dbReference type="CDD" id="cd14852">
    <property type="entry name" value="LD-carboxypeptidase"/>
    <property type="match status" value="1"/>
</dbReference>
<dbReference type="RefSeq" id="WP_188438168.1">
    <property type="nucleotide sequence ID" value="NZ_BMCM01000008.1"/>
</dbReference>
<dbReference type="Gene3D" id="3.30.1380.10">
    <property type="match status" value="1"/>
</dbReference>
<dbReference type="PANTHER" id="PTHR34385:SF1">
    <property type="entry name" value="PEPTIDOGLYCAN L-ALANYL-D-GLUTAMATE ENDOPEPTIDASE CWLK"/>
    <property type="match status" value="1"/>
</dbReference>
<organism evidence="2 3">
    <name type="scientific">Microbacterium murale</name>
    <dbReference type="NCBI Taxonomy" id="1081040"/>
    <lineage>
        <taxon>Bacteria</taxon>
        <taxon>Bacillati</taxon>
        <taxon>Actinomycetota</taxon>
        <taxon>Actinomycetes</taxon>
        <taxon>Micrococcales</taxon>
        <taxon>Microbacteriaceae</taxon>
        <taxon>Microbacterium</taxon>
    </lineage>
</organism>
<comment type="caution">
    <text evidence="2">The sequence shown here is derived from an EMBL/GenBank/DDBJ whole genome shotgun (WGS) entry which is preliminary data.</text>
</comment>
<protein>
    <recommendedName>
        <fullName evidence="1">D-alanyl-D-alanine carboxypeptidase-like core domain-containing protein</fullName>
    </recommendedName>
</protein>
<proteinExistence type="predicted"/>
<dbReference type="InterPro" id="IPR009045">
    <property type="entry name" value="Zn_M74/Hedgehog-like"/>
</dbReference>
<evidence type="ECO:0000313" key="3">
    <source>
        <dbReference type="Proteomes" id="UP000629365"/>
    </source>
</evidence>
<sequence length="308" mass="31555">MSGAHNPRHASRPSRVLTVALPIGLAVTALGMLWAIADVPAAAEAEVPPAPVVAAQLPGVDVGGVIAADPCADPGVTDALAADDDEAAITAFGGGAAFRDAVVAGNAPCISLSDPARIWLVVNKARPLAPLDFEPAGLDGVDLATTTPSDRLRTDARDALGGLARDADASGAGVIGINNGYRSYNLQVSTYSGFVAAEGVAGADEGSARAGFSEHQTGLAVDVVACEDECGDIDAFGSTAQGAWVQEHAWEYGYVVRYESGATGTTGYMPEPWHLRFVGPQLAAAYHEGGYHTLEEFFALPAAPDYAH</sequence>
<dbReference type="InterPro" id="IPR058193">
    <property type="entry name" value="VanY/YodJ_core_dom"/>
</dbReference>
<feature type="domain" description="D-alanyl-D-alanine carboxypeptidase-like core" evidence="1">
    <location>
        <begin position="151"/>
        <end position="279"/>
    </location>
</feature>
<gene>
    <name evidence="2" type="ORF">GCM10007269_36510</name>
</gene>